<dbReference type="PANTHER" id="PTHR18870:SF9">
    <property type="entry name" value="PROTEIN TAG-278-RELATED"/>
    <property type="match status" value="1"/>
</dbReference>
<evidence type="ECO:0000313" key="4">
    <source>
        <dbReference type="EMBL" id="EAR99890.3"/>
    </source>
</evidence>
<feature type="coiled-coil region" evidence="2">
    <location>
        <begin position="595"/>
        <end position="648"/>
    </location>
</feature>
<feature type="coiled-coil region" evidence="2">
    <location>
        <begin position="146"/>
        <end position="180"/>
    </location>
</feature>
<accession>I7MFH4</accession>
<evidence type="ECO:0000256" key="3">
    <source>
        <dbReference type="SAM" id="MobiDB-lite"/>
    </source>
</evidence>
<feature type="coiled-coil region" evidence="2">
    <location>
        <begin position="211"/>
        <end position="519"/>
    </location>
</feature>
<feature type="coiled-coil region" evidence="2">
    <location>
        <begin position="716"/>
        <end position="771"/>
    </location>
</feature>
<reference evidence="5" key="1">
    <citation type="journal article" date="2006" name="PLoS Biol.">
        <title>Macronuclear genome sequence of the ciliate Tetrahymena thermophila, a model eukaryote.</title>
        <authorList>
            <person name="Eisen J.A."/>
            <person name="Coyne R.S."/>
            <person name="Wu M."/>
            <person name="Wu D."/>
            <person name="Thiagarajan M."/>
            <person name="Wortman J.R."/>
            <person name="Badger J.H."/>
            <person name="Ren Q."/>
            <person name="Amedeo P."/>
            <person name="Jones K.M."/>
            <person name="Tallon L.J."/>
            <person name="Delcher A.L."/>
            <person name="Salzberg S.L."/>
            <person name="Silva J.C."/>
            <person name="Haas B.J."/>
            <person name="Majoros W.H."/>
            <person name="Farzad M."/>
            <person name="Carlton J.M."/>
            <person name="Smith R.K. Jr."/>
            <person name="Garg J."/>
            <person name="Pearlman R.E."/>
            <person name="Karrer K.M."/>
            <person name="Sun L."/>
            <person name="Manning G."/>
            <person name="Elde N.C."/>
            <person name="Turkewitz A.P."/>
            <person name="Asai D.J."/>
            <person name="Wilkes D.E."/>
            <person name="Wang Y."/>
            <person name="Cai H."/>
            <person name="Collins K."/>
            <person name="Stewart B.A."/>
            <person name="Lee S.R."/>
            <person name="Wilamowska K."/>
            <person name="Weinberg Z."/>
            <person name="Ruzzo W.L."/>
            <person name="Wloga D."/>
            <person name="Gaertig J."/>
            <person name="Frankel J."/>
            <person name="Tsao C.-C."/>
            <person name="Gorovsky M.A."/>
            <person name="Keeling P.J."/>
            <person name="Waller R.F."/>
            <person name="Patron N.J."/>
            <person name="Cherry J.M."/>
            <person name="Stover N.A."/>
            <person name="Krieger C.J."/>
            <person name="del Toro C."/>
            <person name="Ryder H.F."/>
            <person name="Williamson S.C."/>
            <person name="Barbeau R.A."/>
            <person name="Hamilton E.P."/>
            <person name="Orias E."/>
        </authorList>
    </citation>
    <scope>NUCLEOTIDE SEQUENCE [LARGE SCALE GENOMIC DNA]</scope>
    <source>
        <strain evidence="5">SB210</strain>
    </source>
</reference>
<feature type="compositionally biased region" description="Polar residues" evidence="3">
    <location>
        <begin position="1110"/>
        <end position="1125"/>
    </location>
</feature>
<organism evidence="4 5">
    <name type="scientific">Tetrahymena thermophila (strain SB210)</name>
    <dbReference type="NCBI Taxonomy" id="312017"/>
    <lineage>
        <taxon>Eukaryota</taxon>
        <taxon>Sar</taxon>
        <taxon>Alveolata</taxon>
        <taxon>Ciliophora</taxon>
        <taxon>Intramacronucleata</taxon>
        <taxon>Oligohymenophorea</taxon>
        <taxon>Hymenostomatida</taxon>
        <taxon>Tetrahymenina</taxon>
        <taxon>Tetrahymenidae</taxon>
        <taxon>Tetrahymena</taxon>
    </lineage>
</organism>
<feature type="region of interest" description="Disordered" evidence="3">
    <location>
        <begin position="1110"/>
        <end position="1134"/>
    </location>
</feature>
<gene>
    <name evidence="4" type="ORF">TTHERM_00661710</name>
</gene>
<feature type="coiled-coil region" evidence="2">
    <location>
        <begin position="84"/>
        <end position="111"/>
    </location>
</feature>
<dbReference type="EMBL" id="GG662634">
    <property type="protein sequence ID" value="EAR99890.3"/>
    <property type="molecule type" value="Genomic_DNA"/>
</dbReference>
<dbReference type="KEGG" id="tet:TTHERM_00661710"/>
<protein>
    <submittedName>
        <fullName evidence="4">Josephin family protein</fullName>
    </submittedName>
</protein>
<evidence type="ECO:0000313" key="5">
    <source>
        <dbReference type="Proteomes" id="UP000009168"/>
    </source>
</evidence>
<evidence type="ECO:0000256" key="1">
    <source>
        <dbReference type="ARBA" id="ARBA00023054"/>
    </source>
</evidence>
<dbReference type="PANTHER" id="PTHR18870">
    <property type="entry name" value="PROTEIN TAG-278-RELATED"/>
    <property type="match status" value="1"/>
</dbReference>
<dbReference type="Proteomes" id="UP000009168">
    <property type="component" value="Unassembled WGS sequence"/>
</dbReference>
<dbReference type="GeneID" id="7835909"/>
<keyword evidence="1 2" id="KW-0175">Coiled coil</keyword>
<dbReference type="RefSeq" id="XP_001020135.3">
    <property type="nucleotide sequence ID" value="XM_001020135.3"/>
</dbReference>
<name>I7MFH4_TETTS</name>
<sequence>MKGGRSQSLDTLKLQQLHAQQQLKNNDIKQSYLQIQENLQQKLIKQGALQSLSHFNNAVSGNHMSISSSKKDFNGDPQEIKLFVQQHNQNFNKLMSEKLDLEEEIKYLKGQNEQLLKYQQLLSISKSKQNMELTSTPSGQTSYKEYSNIKVDLMNYSIRNKELENELFQLQQQMRMYKMQLTNDSPKKFLSNTDYDPHQFSNKISDLGKIIADQKSEIQCLQMKIKEKERQIEVLSDNAKQMQTSINLLEKEKFVLETSCQSEIQRVKDSQAMELESLRKLNKQLDESIMKAQNSLNESEQNKQEQLKANNKLIIELQEELKNVTKQKNQLEQQLSSQLMDLRGEKDLQLIHFNNKIKELENSVNQWEIKFYKQKVAQEQEIDQLKELHEQRILLMKKEMESKENQQLKKQENFQQNLRDAEKDKNNKSEVIKQLRIELEDIKAKFKLSKDSYEIQIEDLRQEIKRFGQSKMEMMAQLEEKERENKKLFSQIQSCKAEIEELKSNIEEMNNQVTELQKQNSEESFSHILDQKMMDLEKEFQRRQKEVEDERILELKAQRDKFIGEIIQLEIKHKHEIQKFQDRLDGYQMKDAQSMKSLDQRIQDIKDNYESQIEHLAKQSQSELNQTKQDYEKQIEGIKKEQIQKEEKMKQDFESALQTQKIDYELNYLKPLKKEYNDLQKASKEKISALESSLQIIKQEMEGQVHFQKIQLENTKKAFEMKLSSDKKIIKELEEQIELQKQQIEEQKNTISELQDQVKQLNALINIIKCEKSEQCSFLEDEISKIHQSYSSKESDLILKYEQDQKKQNKDNLKFILKVRQQFEDLLLIEHQKYEKVLMEYEELLRLYDAKGCREEDAILIQALKDECFKTQEELKYLILEVVNREKMYNKIFTNYQETEFMQILLKKAERIEQFKNMINTNQISQLESEQSQLDIPLNSEELLLPNLNISTRNNKEFLPMVNTSKSFKGFKSDETPSTSANSGALKLTSKIVNRGFDLSGNGNQIKNKAENIPIANNQKKQSISIQQNSVINQSQVITKQMQPHYMITQLNQTNSVFKGNIDLNKNLQNSSSSNNQRPKYEQFCTLDNIQTSQQFKSKLNSTKNQFHKQNSSVLGSDNNLGDFSSSKRKVTNRERRCFSQMSDYQEDVMQKQNDRQHTEFNVQTEEPLLVVNAQSVNIQKNPQGPFLTHGNQRRKYLQSNKNKAQMHQTTTNSFQTSHQQRFSTGNISINSQINLQQELLPAFQKSQEDQIDQYENMQLKMLNHKSVEISNHQNETQQNNNLNMSMSSQQNYGSVPAESRKTSYAQIYAQMFMNKVSRIVKTSDGSQNVRKKII</sequence>
<dbReference type="InParanoid" id="I7MFH4"/>
<evidence type="ECO:0000256" key="2">
    <source>
        <dbReference type="SAM" id="Coils"/>
    </source>
</evidence>
<keyword evidence="5" id="KW-1185">Reference proteome</keyword>
<proteinExistence type="predicted"/>